<evidence type="ECO:0000313" key="2">
    <source>
        <dbReference type="EMBL" id="RXJ73243.1"/>
    </source>
</evidence>
<reference evidence="2 3" key="1">
    <citation type="submission" date="2017-10" db="EMBL/GenBank/DDBJ databases">
        <title>Nyctiphanis sp. nov., isolated from the stomach of the euphausiid Nyctiphanes simplex (Hansen, 1911) in the Gulf of California.</title>
        <authorList>
            <person name="Gomez-Gil B."/>
            <person name="Aguilar-Mendez M."/>
            <person name="Lopez-Cortes A."/>
            <person name="Gomez-Gutierrez J."/>
            <person name="Roque A."/>
            <person name="Lang E."/>
            <person name="Gonzalez-Castillo A."/>
        </authorList>
    </citation>
    <scope>NUCLEOTIDE SEQUENCE [LARGE SCALE GENOMIC DNA]</scope>
    <source>
        <strain evidence="2 3">CAIM 600</strain>
    </source>
</reference>
<proteinExistence type="predicted"/>
<comment type="caution">
    <text evidence="2">The sequence shown here is derived from an EMBL/GenBank/DDBJ whole genome shotgun (WGS) entry which is preliminary data.</text>
</comment>
<protein>
    <submittedName>
        <fullName evidence="2">Uncharacterized protein</fullName>
    </submittedName>
</protein>
<organism evidence="2 3">
    <name type="scientific">Veronia nyctiphanis</name>
    <dbReference type="NCBI Taxonomy" id="1278244"/>
    <lineage>
        <taxon>Bacteria</taxon>
        <taxon>Pseudomonadati</taxon>
        <taxon>Pseudomonadota</taxon>
        <taxon>Gammaproteobacteria</taxon>
        <taxon>Vibrionales</taxon>
        <taxon>Vibrionaceae</taxon>
        <taxon>Veronia</taxon>
    </lineage>
</organism>
<sequence>MSCKIIPIGSTHKSASLADKNDNSVEPSSERKENTERVRKQCRKYEITQVGGRRLPPEKRELICKWKIANCKSDSP</sequence>
<dbReference type="EMBL" id="PEIB01000011">
    <property type="protein sequence ID" value="RXJ73243.1"/>
    <property type="molecule type" value="Genomic_DNA"/>
</dbReference>
<gene>
    <name evidence="2" type="ORF">CS022_10920</name>
</gene>
<dbReference type="Proteomes" id="UP000290287">
    <property type="component" value="Unassembled WGS sequence"/>
</dbReference>
<evidence type="ECO:0000313" key="3">
    <source>
        <dbReference type="Proteomes" id="UP000290287"/>
    </source>
</evidence>
<accession>A0A4Q0YRK2</accession>
<feature type="compositionally biased region" description="Basic and acidic residues" evidence="1">
    <location>
        <begin position="19"/>
        <end position="37"/>
    </location>
</feature>
<dbReference type="AlphaFoldDB" id="A0A4Q0YRK2"/>
<feature type="region of interest" description="Disordered" evidence="1">
    <location>
        <begin position="1"/>
        <end position="37"/>
    </location>
</feature>
<name>A0A4Q0YRK2_9GAMM</name>
<evidence type="ECO:0000256" key="1">
    <source>
        <dbReference type="SAM" id="MobiDB-lite"/>
    </source>
</evidence>
<keyword evidence="3" id="KW-1185">Reference proteome</keyword>